<organism evidence="9 10">
    <name type="scientific">Penicillium alfredii</name>
    <dbReference type="NCBI Taxonomy" id="1506179"/>
    <lineage>
        <taxon>Eukaryota</taxon>
        <taxon>Fungi</taxon>
        <taxon>Dikarya</taxon>
        <taxon>Ascomycota</taxon>
        <taxon>Pezizomycotina</taxon>
        <taxon>Eurotiomycetes</taxon>
        <taxon>Eurotiomycetidae</taxon>
        <taxon>Eurotiales</taxon>
        <taxon>Aspergillaceae</taxon>
        <taxon>Penicillium</taxon>
    </lineage>
</organism>
<evidence type="ECO:0000313" key="10">
    <source>
        <dbReference type="Proteomes" id="UP001141434"/>
    </source>
</evidence>
<dbReference type="GO" id="GO:0005789">
    <property type="term" value="C:endoplasmic reticulum membrane"/>
    <property type="evidence" value="ECO:0007669"/>
    <property type="project" value="UniProtKB-SubCell"/>
</dbReference>
<feature type="compositionally biased region" description="Basic and acidic residues" evidence="7">
    <location>
        <begin position="309"/>
        <end position="319"/>
    </location>
</feature>
<keyword evidence="5" id="KW-0443">Lipid metabolism</keyword>
<dbReference type="GO" id="GO:0006629">
    <property type="term" value="P:lipid metabolic process"/>
    <property type="evidence" value="ECO:0007669"/>
    <property type="project" value="UniProtKB-KW"/>
</dbReference>
<dbReference type="OrthoDB" id="3990054at2759"/>
<reference evidence="9" key="2">
    <citation type="journal article" date="2023" name="IMA Fungus">
        <title>Comparative genomic study of the Penicillium genus elucidates a diverse pangenome and 15 lateral gene transfer events.</title>
        <authorList>
            <person name="Petersen C."/>
            <person name="Sorensen T."/>
            <person name="Nielsen M.R."/>
            <person name="Sondergaard T.E."/>
            <person name="Sorensen J.L."/>
            <person name="Fitzpatrick D.A."/>
            <person name="Frisvad J.C."/>
            <person name="Nielsen K.L."/>
        </authorList>
    </citation>
    <scope>NUCLEOTIDE SEQUENCE</scope>
    <source>
        <strain evidence="9">IBT 34128</strain>
    </source>
</reference>
<evidence type="ECO:0008006" key="11">
    <source>
        <dbReference type="Google" id="ProtNLM"/>
    </source>
</evidence>
<feature type="transmembrane region" description="Helical" evidence="8">
    <location>
        <begin position="274"/>
        <end position="300"/>
    </location>
</feature>
<sequence>MWGTQACSTEPHVNLSTIMADSEYADDESEYDSPSSSRAVVMDAFLAPLRALISKSALRVYVNTLLFLGAALLLFGVSGFAYGVFYLRFIPTVGLEREVHLQFGTDSVANSDGHPWGTASVDSKFVSLQPYDVAVTLELPRTPSNLDTGNFMVDLALFSRPAASVLPGSTNALNRLSHSRRPAILTYTSPLVDVARRLARLPLYVVGWRREAEMLEVPMMEKVEFQRGARNLPQSLRLEIQSDGKMQVYSARVEFRAQFTGLRYFMYRWKLTSFVVFSSVFWSLSLASAGATWLLLTWALRPQETPESIKAEPRDLIKEEPEEDSSSDESVVVKKEEPDSTLVKSYPVEGDESGIGSGLESAEARGVQKRRSHLTQDGD</sequence>
<evidence type="ECO:0000256" key="2">
    <source>
        <dbReference type="ARBA" id="ARBA00022692"/>
    </source>
</evidence>
<dbReference type="PANTHER" id="PTHR21212">
    <property type="entry name" value="BERNARDINELLI-SEIP CONGENITAL LIPODYSTROPHY 2 HOMOLOG BSCL2 PROTEIN"/>
    <property type="match status" value="1"/>
</dbReference>
<dbReference type="Pfam" id="PF06775">
    <property type="entry name" value="Seipin"/>
    <property type="match status" value="1"/>
</dbReference>
<protein>
    <recommendedName>
        <fullName evidence="11">Seipin</fullName>
    </recommendedName>
</protein>
<dbReference type="EMBL" id="JAPMSZ010000007">
    <property type="protein sequence ID" value="KAJ5095512.1"/>
    <property type="molecule type" value="Genomic_DNA"/>
</dbReference>
<dbReference type="GeneID" id="81394618"/>
<keyword evidence="6 8" id="KW-0472">Membrane</keyword>
<evidence type="ECO:0000256" key="7">
    <source>
        <dbReference type="SAM" id="MobiDB-lite"/>
    </source>
</evidence>
<reference evidence="9" key="1">
    <citation type="submission" date="2022-11" db="EMBL/GenBank/DDBJ databases">
        <authorList>
            <person name="Petersen C."/>
        </authorList>
    </citation>
    <scope>NUCLEOTIDE SEQUENCE</scope>
    <source>
        <strain evidence="9">IBT 34128</strain>
    </source>
</reference>
<dbReference type="Proteomes" id="UP001141434">
    <property type="component" value="Unassembled WGS sequence"/>
</dbReference>
<proteinExistence type="predicted"/>
<feature type="region of interest" description="Disordered" evidence="7">
    <location>
        <begin position="309"/>
        <end position="379"/>
    </location>
</feature>
<accession>A0A9W9F8P7</accession>
<keyword evidence="4 8" id="KW-1133">Transmembrane helix</keyword>
<evidence type="ECO:0000256" key="1">
    <source>
        <dbReference type="ARBA" id="ARBA00004477"/>
    </source>
</evidence>
<comment type="caution">
    <text evidence="9">The sequence shown here is derived from an EMBL/GenBank/DDBJ whole genome shotgun (WGS) entry which is preliminary data.</text>
</comment>
<comment type="subcellular location">
    <subcellularLocation>
        <location evidence="1">Endoplasmic reticulum membrane</location>
        <topology evidence="1">Multi-pass membrane protein</topology>
    </subcellularLocation>
</comment>
<evidence type="ECO:0000256" key="4">
    <source>
        <dbReference type="ARBA" id="ARBA00022989"/>
    </source>
</evidence>
<name>A0A9W9F8P7_9EURO</name>
<dbReference type="GO" id="GO:0140042">
    <property type="term" value="P:lipid droplet formation"/>
    <property type="evidence" value="ECO:0007669"/>
    <property type="project" value="UniProtKB-ARBA"/>
</dbReference>
<evidence type="ECO:0000256" key="6">
    <source>
        <dbReference type="ARBA" id="ARBA00023136"/>
    </source>
</evidence>
<dbReference type="RefSeq" id="XP_056511063.1">
    <property type="nucleotide sequence ID" value="XM_056655450.1"/>
</dbReference>
<evidence type="ECO:0000256" key="3">
    <source>
        <dbReference type="ARBA" id="ARBA00022824"/>
    </source>
</evidence>
<keyword evidence="10" id="KW-1185">Reference proteome</keyword>
<dbReference type="PANTHER" id="PTHR21212:SF0">
    <property type="entry name" value="SEIPIN"/>
    <property type="match status" value="1"/>
</dbReference>
<dbReference type="InterPro" id="IPR009617">
    <property type="entry name" value="Seipin"/>
</dbReference>
<keyword evidence="2 8" id="KW-0812">Transmembrane</keyword>
<dbReference type="CDD" id="cd23995">
    <property type="entry name" value="Seipin_BSCL2_like"/>
    <property type="match status" value="1"/>
</dbReference>
<evidence type="ECO:0000313" key="9">
    <source>
        <dbReference type="EMBL" id="KAJ5095512.1"/>
    </source>
</evidence>
<feature type="transmembrane region" description="Helical" evidence="8">
    <location>
        <begin position="65"/>
        <end position="87"/>
    </location>
</feature>
<evidence type="ECO:0000256" key="5">
    <source>
        <dbReference type="ARBA" id="ARBA00023098"/>
    </source>
</evidence>
<gene>
    <name evidence="9" type="ORF">NUU61_004868</name>
</gene>
<dbReference type="AlphaFoldDB" id="A0A9W9F8P7"/>
<keyword evidence="3" id="KW-0256">Endoplasmic reticulum</keyword>
<evidence type="ECO:0000256" key="8">
    <source>
        <dbReference type="SAM" id="Phobius"/>
    </source>
</evidence>